<dbReference type="SUPFAM" id="SSF103088">
    <property type="entry name" value="OmpA-like"/>
    <property type="match status" value="1"/>
</dbReference>
<sequence>MMYLLTTKKTWLLVLFFFTTTFIQAQTVQWASSVLGVSSERRELNPESKSPEPHQFRAKQALGIPNKLPALGSSKCAWSPAQSKNATPEWIKVGFANPMQISQVAIAENHNPGAITHIYVYDEAGREHLLYRNTNVAPLTVSGRIFHFFVKKTAYKVKSVKVTLNTARVPGYNQIDAIAISDSNDPVQAKINLAKKLNVKSKPLNLGTNINSRYDEISPVVAPDGSAIYFTRAKHPQNIGKEHKQDVWYANLRPDNNFDLAKNMGPPINTEHHNSSFSIAPDGNTMLLNNVYRPDGKLVKGLSITRRGADGNWTRPEKVIINGYKNLNKYSEFCLSPNGKVLLMTIQQTDTRGGKDIYVSFLNSDGKTWSKPRNLGSRVNTAESETSPFLAADGVTLYYSTSGFSGFGSNDIFVTRRLDDSWSNWSTPKNLGPEINTSKWDAYFSIPAKADFAYYITYHRSIAGSGDIFRVSLSESNKPKPVALVKGRVFNAKTKQPISASIEYEILSTGKNVGRGRSNPKTGEYKVVLPLEQKYALLAEAKGFLSVDTTIDLKGITKYTEIVADLYLVPIESGGLVRLNNIFFSRGSARLLPESYPELNRLAKAMKENPTMRIRLEGHTEIFGNKKFLMNLSKQRVKSVQKYLSEKGINDRRVKLKGFGYKRPLSRKKDEKSRALNRRVEVRILSK</sequence>
<dbReference type="PANTHER" id="PTHR30329:SF21">
    <property type="entry name" value="LIPOPROTEIN YIAD-RELATED"/>
    <property type="match status" value="1"/>
</dbReference>
<keyword evidence="4" id="KW-1185">Reference proteome</keyword>
<dbReference type="InterPro" id="IPR036737">
    <property type="entry name" value="OmpA-like_sf"/>
</dbReference>
<dbReference type="InterPro" id="IPR006665">
    <property type="entry name" value="OmpA-like"/>
</dbReference>
<feature type="domain" description="OmpA-like" evidence="2">
    <location>
        <begin position="572"/>
        <end position="687"/>
    </location>
</feature>
<dbReference type="PANTHER" id="PTHR30329">
    <property type="entry name" value="STATOR ELEMENT OF FLAGELLAR MOTOR COMPLEX"/>
    <property type="match status" value="1"/>
</dbReference>
<keyword evidence="1" id="KW-0472">Membrane</keyword>
<name>A1ZL64_MICM2</name>
<dbReference type="Gene3D" id="3.30.1330.60">
    <property type="entry name" value="OmpA-like domain"/>
    <property type="match status" value="1"/>
</dbReference>
<dbReference type="PROSITE" id="PS51123">
    <property type="entry name" value="OMPA_2"/>
    <property type="match status" value="1"/>
</dbReference>
<dbReference type="RefSeq" id="WP_002697265.1">
    <property type="nucleotide sequence ID" value="NZ_AAWS01000013.1"/>
</dbReference>
<evidence type="ECO:0000256" key="1">
    <source>
        <dbReference type="PROSITE-ProRule" id="PRU00473"/>
    </source>
</evidence>
<dbReference type="CDD" id="cd07185">
    <property type="entry name" value="OmpA_C-like"/>
    <property type="match status" value="1"/>
</dbReference>
<gene>
    <name evidence="3" type="ORF">M23134_00184</name>
</gene>
<dbReference type="GO" id="GO:0016020">
    <property type="term" value="C:membrane"/>
    <property type="evidence" value="ECO:0007669"/>
    <property type="project" value="UniProtKB-UniRule"/>
</dbReference>
<dbReference type="Proteomes" id="UP000004095">
    <property type="component" value="Unassembled WGS sequence"/>
</dbReference>
<dbReference type="CDD" id="cd15482">
    <property type="entry name" value="Sialidase_non-viral"/>
    <property type="match status" value="1"/>
</dbReference>
<evidence type="ECO:0000259" key="2">
    <source>
        <dbReference type="PROSITE" id="PS51123"/>
    </source>
</evidence>
<dbReference type="Pfam" id="PF07676">
    <property type="entry name" value="PD40"/>
    <property type="match status" value="3"/>
</dbReference>
<dbReference type="OrthoDB" id="1488841at2"/>
<comment type="caution">
    <text evidence="3">The sequence shown here is derived from an EMBL/GenBank/DDBJ whole genome shotgun (WGS) entry which is preliminary data.</text>
</comment>
<dbReference type="SUPFAM" id="SSF82171">
    <property type="entry name" value="DPP6 N-terminal domain-like"/>
    <property type="match status" value="1"/>
</dbReference>
<dbReference type="EMBL" id="AAWS01000013">
    <property type="protein sequence ID" value="EAY29030.1"/>
    <property type="molecule type" value="Genomic_DNA"/>
</dbReference>
<dbReference type="InterPro" id="IPR011659">
    <property type="entry name" value="WD40"/>
</dbReference>
<reference evidence="3 4" key="1">
    <citation type="submission" date="2007-01" db="EMBL/GenBank/DDBJ databases">
        <authorList>
            <person name="Haygood M."/>
            <person name="Podell S."/>
            <person name="Anderson C."/>
            <person name="Hopkinson B."/>
            <person name="Roe K."/>
            <person name="Barbeau K."/>
            <person name="Gaasterland T."/>
            <person name="Ferriera S."/>
            <person name="Johnson J."/>
            <person name="Kravitz S."/>
            <person name="Beeson K."/>
            <person name="Sutton G."/>
            <person name="Rogers Y.-H."/>
            <person name="Friedman R."/>
            <person name="Frazier M."/>
            <person name="Venter J.C."/>
        </authorList>
    </citation>
    <scope>NUCLEOTIDE SEQUENCE [LARGE SCALE GENOMIC DNA]</scope>
    <source>
        <strain evidence="3 4">ATCC 23134</strain>
    </source>
</reference>
<protein>
    <submittedName>
        <fullName evidence="3">Outer membrane protein</fullName>
    </submittedName>
</protein>
<dbReference type="Pfam" id="PF00691">
    <property type="entry name" value="OmpA"/>
    <property type="match status" value="1"/>
</dbReference>
<organism evidence="3 4">
    <name type="scientific">Microscilla marina ATCC 23134</name>
    <dbReference type="NCBI Taxonomy" id="313606"/>
    <lineage>
        <taxon>Bacteria</taxon>
        <taxon>Pseudomonadati</taxon>
        <taxon>Bacteroidota</taxon>
        <taxon>Cytophagia</taxon>
        <taxon>Cytophagales</taxon>
        <taxon>Microscillaceae</taxon>
        <taxon>Microscilla</taxon>
    </lineage>
</organism>
<proteinExistence type="predicted"/>
<evidence type="ECO:0000313" key="4">
    <source>
        <dbReference type="Proteomes" id="UP000004095"/>
    </source>
</evidence>
<evidence type="ECO:0000313" key="3">
    <source>
        <dbReference type="EMBL" id="EAY29030.1"/>
    </source>
</evidence>
<dbReference type="AlphaFoldDB" id="A1ZL64"/>
<dbReference type="eggNOG" id="COG2885">
    <property type="taxonomic scope" value="Bacteria"/>
</dbReference>
<dbReference type="InterPro" id="IPR050330">
    <property type="entry name" value="Bact_OuterMem_StrucFunc"/>
</dbReference>
<accession>A1ZL64</accession>